<dbReference type="Proteomes" id="UP000092583">
    <property type="component" value="Unassembled WGS sequence"/>
</dbReference>
<protein>
    <submittedName>
        <fullName evidence="3">Uncharacterized protein</fullName>
    </submittedName>
</protein>
<feature type="transmembrane region" description="Helical" evidence="2">
    <location>
        <begin position="69"/>
        <end position="89"/>
    </location>
</feature>
<reference evidence="3 4" key="1">
    <citation type="submission" date="2013-07" db="EMBL/GenBank/DDBJ databases">
        <title>The Genome Sequence of Kwoniella mangroviensis CBS10435.</title>
        <authorList>
            <consortium name="The Broad Institute Genome Sequencing Platform"/>
            <person name="Cuomo C."/>
            <person name="Litvintseva A."/>
            <person name="Chen Y."/>
            <person name="Heitman J."/>
            <person name="Sun S."/>
            <person name="Springer D."/>
            <person name="Dromer F."/>
            <person name="Young S.K."/>
            <person name="Zeng Q."/>
            <person name="Gargeya S."/>
            <person name="Fitzgerald M."/>
            <person name="Abouelleil A."/>
            <person name="Alvarado L."/>
            <person name="Berlin A.M."/>
            <person name="Chapman S.B."/>
            <person name="Dewar J."/>
            <person name="Goldberg J."/>
            <person name="Griggs A."/>
            <person name="Gujja S."/>
            <person name="Hansen M."/>
            <person name="Howarth C."/>
            <person name="Imamovic A."/>
            <person name="Larimer J."/>
            <person name="McCowan C."/>
            <person name="Murphy C."/>
            <person name="Pearson M."/>
            <person name="Priest M."/>
            <person name="Roberts A."/>
            <person name="Saif S."/>
            <person name="Shea T."/>
            <person name="Sykes S."/>
            <person name="Wortman J."/>
            <person name="Nusbaum C."/>
            <person name="Birren B."/>
        </authorList>
    </citation>
    <scope>NUCLEOTIDE SEQUENCE [LARGE SCALE GENOMIC DNA]</scope>
    <source>
        <strain evidence="3 4">CBS 10435</strain>
    </source>
</reference>
<feature type="compositionally biased region" description="Polar residues" evidence="1">
    <location>
        <begin position="1"/>
        <end position="11"/>
    </location>
</feature>
<organism evidence="3 4">
    <name type="scientific">Kwoniella mangroviensis CBS 10435</name>
    <dbReference type="NCBI Taxonomy" id="1331196"/>
    <lineage>
        <taxon>Eukaryota</taxon>
        <taxon>Fungi</taxon>
        <taxon>Dikarya</taxon>
        <taxon>Basidiomycota</taxon>
        <taxon>Agaricomycotina</taxon>
        <taxon>Tremellomycetes</taxon>
        <taxon>Tremellales</taxon>
        <taxon>Cryptococcaceae</taxon>
        <taxon>Kwoniella</taxon>
    </lineage>
</organism>
<sequence>MSTPAQSTTPPGQLAAESSSASSSSWYSGNLLPVSPFDLPETRDLVSQKIASGEITRKDVEIMEKGYRWMTYTPPATAVSFSYLIWQLMKKQYPRPHIATRLVWGGLAGVAGGLIGFGAAGLAASMEVNDKIEDGDRKVQVFNLITEHARQIQEAKHNPVLVPAPIQAPASTTAMKQARAHSNLPRDFEFPPQREAAESLENPKGSIRLAQEGQSIWGKMKGWIPGFGGGKE</sequence>
<evidence type="ECO:0000256" key="2">
    <source>
        <dbReference type="SAM" id="Phobius"/>
    </source>
</evidence>
<accession>A0A1B9IP76</accession>
<dbReference type="AlphaFoldDB" id="A0A1B9IP76"/>
<evidence type="ECO:0000313" key="4">
    <source>
        <dbReference type="Proteomes" id="UP000092583"/>
    </source>
</evidence>
<keyword evidence="2" id="KW-0812">Transmembrane</keyword>
<feature type="transmembrane region" description="Helical" evidence="2">
    <location>
        <begin position="101"/>
        <end position="124"/>
    </location>
</feature>
<feature type="region of interest" description="Disordered" evidence="1">
    <location>
        <begin position="1"/>
        <end position="26"/>
    </location>
</feature>
<evidence type="ECO:0000256" key="1">
    <source>
        <dbReference type="SAM" id="MobiDB-lite"/>
    </source>
</evidence>
<evidence type="ECO:0000313" key="3">
    <source>
        <dbReference type="EMBL" id="OCF57174.1"/>
    </source>
</evidence>
<name>A0A1B9IP76_9TREE</name>
<feature type="compositionally biased region" description="Low complexity" evidence="1">
    <location>
        <begin position="15"/>
        <end position="25"/>
    </location>
</feature>
<keyword evidence="2" id="KW-1133">Transmembrane helix</keyword>
<keyword evidence="2" id="KW-0472">Membrane</keyword>
<gene>
    <name evidence="3" type="ORF">L486_04629</name>
</gene>
<dbReference type="EMBL" id="KI669463">
    <property type="protein sequence ID" value="OCF57174.1"/>
    <property type="molecule type" value="Genomic_DNA"/>
</dbReference>
<dbReference type="OrthoDB" id="2574290at2759"/>
<keyword evidence="4" id="KW-1185">Reference proteome</keyword>
<reference evidence="4" key="2">
    <citation type="submission" date="2013-12" db="EMBL/GenBank/DDBJ databases">
        <title>Evolution of pathogenesis and genome organization in the Tremellales.</title>
        <authorList>
            <person name="Cuomo C."/>
            <person name="Litvintseva A."/>
            <person name="Heitman J."/>
            <person name="Chen Y."/>
            <person name="Sun S."/>
            <person name="Springer D."/>
            <person name="Dromer F."/>
            <person name="Young S."/>
            <person name="Zeng Q."/>
            <person name="Chapman S."/>
            <person name="Gujja S."/>
            <person name="Saif S."/>
            <person name="Birren B."/>
        </authorList>
    </citation>
    <scope>NUCLEOTIDE SEQUENCE [LARGE SCALE GENOMIC DNA]</scope>
    <source>
        <strain evidence="4">CBS 10435</strain>
    </source>
</reference>
<dbReference type="STRING" id="1331196.A0A1B9IP76"/>
<proteinExistence type="predicted"/>